<dbReference type="GO" id="GO:0000105">
    <property type="term" value="P:L-histidine biosynthetic process"/>
    <property type="evidence" value="ECO:0007669"/>
    <property type="project" value="InterPro"/>
</dbReference>
<feature type="binding site" evidence="8">
    <location>
        <position position="419"/>
    </location>
    <ligand>
        <name>substrate</name>
    </ligand>
</feature>
<protein>
    <submittedName>
        <fullName evidence="11">Histidinol dehydrogenase</fullName>
    </submittedName>
</protein>
<dbReference type="Pfam" id="PF00815">
    <property type="entry name" value="Histidinol_dh"/>
    <property type="match status" value="1"/>
</dbReference>
<name>A0A2N8HC97_9BACT</name>
<evidence type="ECO:0000256" key="1">
    <source>
        <dbReference type="ARBA" id="ARBA00010178"/>
    </source>
</evidence>
<comment type="caution">
    <text evidence="11">The sequence shown here is derived from an EMBL/GenBank/DDBJ whole genome shotgun (WGS) entry which is preliminary data.</text>
</comment>
<dbReference type="GO" id="GO:0046872">
    <property type="term" value="F:metal ion binding"/>
    <property type="evidence" value="ECO:0007669"/>
    <property type="project" value="UniProtKB-KW"/>
</dbReference>
<feature type="binding site" evidence="7">
    <location>
        <position position="213"/>
    </location>
    <ligand>
        <name>NAD(+)</name>
        <dbReference type="ChEBI" id="CHEBI:57540"/>
    </ligand>
</feature>
<feature type="binding site" evidence="8">
    <location>
        <position position="360"/>
    </location>
    <ligand>
        <name>substrate</name>
    </ligand>
</feature>
<dbReference type="OrthoDB" id="9805269at2"/>
<dbReference type="InterPro" id="IPR022695">
    <property type="entry name" value="Histidinol_DH_monofunct"/>
</dbReference>
<keyword evidence="4 5" id="KW-0560">Oxidoreductase</keyword>
<comment type="similarity">
    <text evidence="1 5 10">Belongs to the histidinol dehydrogenase family.</text>
</comment>
<feature type="binding site" evidence="9">
    <location>
        <position position="419"/>
    </location>
    <ligand>
        <name>Zn(2+)</name>
        <dbReference type="ChEBI" id="CHEBI:29105"/>
    </ligand>
</feature>
<dbReference type="NCBIfam" id="TIGR00069">
    <property type="entry name" value="hisD"/>
    <property type="match status" value="1"/>
</dbReference>
<evidence type="ECO:0000313" key="11">
    <source>
        <dbReference type="EMBL" id="PNC17506.1"/>
    </source>
</evidence>
<feature type="binding site" evidence="9">
    <location>
        <position position="258"/>
    </location>
    <ligand>
        <name>Zn(2+)</name>
        <dbReference type="ChEBI" id="CHEBI:29105"/>
    </ligand>
</feature>
<feature type="binding site" evidence="8">
    <location>
        <position position="258"/>
    </location>
    <ligand>
        <name>substrate</name>
    </ligand>
</feature>
<keyword evidence="3 9" id="KW-0862">Zinc</keyword>
<dbReference type="PIRSF" id="PIRSF000099">
    <property type="entry name" value="Histidinol_dh"/>
    <property type="match status" value="1"/>
</dbReference>
<keyword evidence="2 9" id="KW-0479">Metal-binding</keyword>
<dbReference type="SUPFAM" id="SSF53720">
    <property type="entry name" value="ALDH-like"/>
    <property type="match status" value="1"/>
</dbReference>
<evidence type="ECO:0000256" key="5">
    <source>
        <dbReference type="PIRNR" id="PIRNR000099"/>
    </source>
</evidence>
<evidence type="ECO:0000256" key="6">
    <source>
        <dbReference type="PIRSR" id="PIRSR000099-1"/>
    </source>
</evidence>
<dbReference type="RefSeq" id="WP_102713970.1">
    <property type="nucleotide sequence ID" value="NZ_PJKA01000012.1"/>
</dbReference>
<dbReference type="GO" id="GO:0005737">
    <property type="term" value="C:cytoplasm"/>
    <property type="evidence" value="ECO:0007669"/>
    <property type="project" value="TreeGrafter"/>
</dbReference>
<dbReference type="InterPro" id="IPR001692">
    <property type="entry name" value="Histidinol_DH_CS"/>
</dbReference>
<dbReference type="AlphaFoldDB" id="A0A2N8HC97"/>
<feature type="binding site" evidence="9">
    <location>
        <position position="360"/>
    </location>
    <ligand>
        <name>Zn(2+)</name>
        <dbReference type="ChEBI" id="CHEBI:29105"/>
    </ligand>
</feature>
<proteinExistence type="inferred from homology"/>
<feature type="active site" description="Proton acceptor" evidence="6">
    <location>
        <position position="326"/>
    </location>
</feature>
<dbReference type="PRINTS" id="PR00083">
    <property type="entry name" value="HOLDHDRGNASE"/>
</dbReference>
<dbReference type="Proteomes" id="UP000236000">
    <property type="component" value="Unassembled WGS sequence"/>
</dbReference>
<feature type="binding site" evidence="8">
    <location>
        <position position="236"/>
    </location>
    <ligand>
        <name>substrate</name>
    </ligand>
</feature>
<dbReference type="Gene3D" id="1.20.5.1300">
    <property type="match status" value="1"/>
</dbReference>
<sequence>MKIYRPSDTCFDEMKSRMNRRALPEDSVRDTVNAIIQDVSARGDEALFDYAARFDKVQLDSSSLFVTEEELAEAEAAVEDSVKKAIAASLANIHYFSDRSRRQDWSGVNAQGVEVAERFLPYDRVGIYIPGGKAPLVSTSIMTGGFAQAAGVREIVAATPCGPDGRVNPALLYALKASGATEIIKIGGAQAIAALAVGTESVKPVEKIFGPGNRFVVEAKRQLVGAVAIDLLPGPSEVMVLADETADAEFLAADLLAQGEHGPDSVVVFVTTSETLLEQVEAEVERQAALLSRGSIIREVLDKHAYGFLVSSIQEGVDLVNAFAPEHLVLVTRDEDAVLDGIRTAGAIYAGALSTVACGDFLAGPSHTLPTGGAGKSFSGLRADQFQRRTSVVRMNRDSVLKSAPYVAEFARVEGLDAHNHSLQVRAARVDR</sequence>
<dbReference type="PANTHER" id="PTHR21256">
    <property type="entry name" value="HISTIDINOL DEHYDROGENASE HDH"/>
    <property type="match status" value="1"/>
</dbReference>
<reference evidence="11 12" key="1">
    <citation type="journal article" date="2017" name="BMC Genomics">
        <title>Genome sequencing of 39 Akkermansia muciniphila isolates reveals its population structure, genomic and functional diverisity, and global distribution in mammalian gut microbiotas.</title>
        <authorList>
            <person name="Guo X."/>
            <person name="Li S."/>
            <person name="Zhang J."/>
            <person name="Wu F."/>
            <person name="Li X."/>
            <person name="Wu D."/>
            <person name="Zhang M."/>
            <person name="Ou Z."/>
            <person name="Jie Z."/>
            <person name="Yan Q."/>
            <person name="Li P."/>
            <person name="Yi J."/>
            <person name="Peng Y."/>
        </authorList>
    </citation>
    <scope>NUCLEOTIDE SEQUENCE [LARGE SCALE GENOMIC DNA]</scope>
    <source>
        <strain evidence="11 12">GP24</strain>
    </source>
</reference>
<evidence type="ECO:0000256" key="7">
    <source>
        <dbReference type="PIRSR" id="PIRSR000099-2"/>
    </source>
</evidence>
<dbReference type="GO" id="GO:0004399">
    <property type="term" value="F:histidinol dehydrogenase activity"/>
    <property type="evidence" value="ECO:0007669"/>
    <property type="project" value="InterPro"/>
</dbReference>
<dbReference type="GO" id="GO:0051287">
    <property type="term" value="F:NAD binding"/>
    <property type="evidence" value="ECO:0007669"/>
    <property type="project" value="InterPro"/>
</dbReference>
<dbReference type="Gene3D" id="3.40.50.1980">
    <property type="entry name" value="Nitrogenase molybdenum iron protein domain"/>
    <property type="match status" value="2"/>
</dbReference>
<gene>
    <name evidence="11" type="primary">hisD</name>
    <name evidence="11" type="ORF">CXU22_07020</name>
</gene>
<evidence type="ECO:0000256" key="10">
    <source>
        <dbReference type="RuleBase" id="RU004175"/>
    </source>
</evidence>
<evidence type="ECO:0000256" key="2">
    <source>
        <dbReference type="ARBA" id="ARBA00022723"/>
    </source>
</evidence>
<accession>A0A2N8HC97</accession>
<evidence type="ECO:0000256" key="9">
    <source>
        <dbReference type="PIRSR" id="PIRSR000099-4"/>
    </source>
</evidence>
<comment type="cofactor">
    <cofactor evidence="9">
        <name>Zn(2+)</name>
        <dbReference type="ChEBI" id="CHEBI:29105"/>
    </cofactor>
    <text evidence="9">Binds 1 zinc ion per subunit.</text>
</comment>
<dbReference type="EMBL" id="PJKA01000012">
    <property type="protein sequence ID" value="PNC17506.1"/>
    <property type="molecule type" value="Genomic_DNA"/>
</dbReference>
<dbReference type="FunFam" id="3.40.50.1980:FF:000001">
    <property type="entry name" value="Histidinol dehydrogenase"/>
    <property type="match status" value="1"/>
</dbReference>
<organism evidence="11 12">
    <name type="scientific">Akkermansia muciniphila</name>
    <dbReference type="NCBI Taxonomy" id="239935"/>
    <lineage>
        <taxon>Bacteria</taxon>
        <taxon>Pseudomonadati</taxon>
        <taxon>Verrucomicrobiota</taxon>
        <taxon>Verrucomicrobiia</taxon>
        <taxon>Verrucomicrobiales</taxon>
        <taxon>Akkermansiaceae</taxon>
        <taxon>Akkermansia</taxon>
    </lineage>
</organism>
<feature type="binding site" evidence="8">
    <location>
        <position position="261"/>
    </location>
    <ligand>
        <name>substrate</name>
    </ligand>
</feature>
<dbReference type="InterPro" id="IPR016161">
    <property type="entry name" value="Ald_DH/histidinol_DH"/>
</dbReference>
<feature type="active site" description="Proton acceptor" evidence="6">
    <location>
        <position position="327"/>
    </location>
</feature>
<feature type="binding site" evidence="9">
    <location>
        <position position="261"/>
    </location>
    <ligand>
        <name>Zn(2+)</name>
        <dbReference type="ChEBI" id="CHEBI:29105"/>
    </ligand>
</feature>
<evidence type="ECO:0000256" key="4">
    <source>
        <dbReference type="ARBA" id="ARBA00023002"/>
    </source>
</evidence>
<feature type="binding site" evidence="8">
    <location>
        <position position="327"/>
    </location>
    <ligand>
        <name>substrate</name>
    </ligand>
</feature>
<evidence type="ECO:0000256" key="8">
    <source>
        <dbReference type="PIRSR" id="PIRSR000099-3"/>
    </source>
</evidence>
<evidence type="ECO:0000256" key="3">
    <source>
        <dbReference type="ARBA" id="ARBA00022833"/>
    </source>
</evidence>
<feature type="binding site" evidence="7">
    <location>
        <position position="190"/>
    </location>
    <ligand>
        <name>NAD(+)</name>
        <dbReference type="ChEBI" id="CHEBI:57540"/>
    </ligand>
</feature>
<feature type="binding site" evidence="8">
    <location>
        <position position="414"/>
    </location>
    <ligand>
        <name>substrate</name>
    </ligand>
</feature>
<feature type="binding site" evidence="7">
    <location>
        <position position="128"/>
    </location>
    <ligand>
        <name>NAD(+)</name>
        <dbReference type="ChEBI" id="CHEBI:57540"/>
    </ligand>
</feature>
<dbReference type="PROSITE" id="PS00611">
    <property type="entry name" value="HISOL_DEHYDROGENASE"/>
    <property type="match status" value="1"/>
</dbReference>
<dbReference type="InterPro" id="IPR012131">
    <property type="entry name" value="Hstdl_DH"/>
</dbReference>
<keyword evidence="7" id="KW-0520">NAD</keyword>
<dbReference type="PANTHER" id="PTHR21256:SF2">
    <property type="entry name" value="HISTIDINE BIOSYNTHESIS TRIFUNCTIONAL PROTEIN"/>
    <property type="match status" value="1"/>
</dbReference>
<evidence type="ECO:0000313" key="12">
    <source>
        <dbReference type="Proteomes" id="UP000236000"/>
    </source>
</evidence>
<dbReference type="CDD" id="cd06572">
    <property type="entry name" value="Histidinol_dh"/>
    <property type="match status" value="1"/>
</dbReference>